<dbReference type="RefSeq" id="XP_062718452.1">
    <property type="nucleotide sequence ID" value="XM_062871071.1"/>
</dbReference>
<feature type="region of interest" description="Disordered" evidence="1">
    <location>
        <begin position="236"/>
        <end position="274"/>
    </location>
</feature>
<organism evidence="2 3">
    <name type="scientific">Chaetomium strumarium</name>
    <dbReference type="NCBI Taxonomy" id="1170767"/>
    <lineage>
        <taxon>Eukaryota</taxon>
        <taxon>Fungi</taxon>
        <taxon>Dikarya</taxon>
        <taxon>Ascomycota</taxon>
        <taxon>Pezizomycotina</taxon>
        <taxon>Sordariomycetes</taxon>
        <taxon>Sordariomycetidae</taxon>
        <taxon>Sordariales</taxon>
        <taxon>Chaetomiaceae</taxon>
        <taxon>Chaetomium</taxon>
    </lineage>
</organism>
<evidence type="ECO:0000313" key="3">
    <source>
        <dbReference type="Proteomes" id="UP001273166"/>
    </source>
</evidence>
<comment type="caution">
    <text evidence="2">The sequence shown here is derived from an EMBL/GenBank/DDBJ whole genome shotgun (WGS) entry which is preliminary data.</text>
</comment>
<dbReference type="Proteomes" id="UP001273166">
    <property type="component" value="Unassembled WGS sequence"/>
</dbReference>
<protein>
    <submittedName>
        <fullName evidence="2">Uncharacterized protein</fullName>
    </submittedName>
</protein>
<feature type="region of interest" description="Disordered" evidence="1">
    <location>
        <begin position="155"/>
        <end position="200"/>
    </location>
</feature>
<reference evidence="2" key="2">
    <citation type="submission" date="2023-06" db="EMBL/GenBank/DDBJ databases">
        <authorList>
            <consortium name="Lawrence Berkeley National Laboratory"/>
            <person name="Mondo S.J."/>
            <person name="Hensen N."/>
            <person name="Bonometti L."/>
            <person name="Westerberg I."/>
            <person name="Brannstrom I.O."/>
            <person name="Guillou S."/>
            <person name="Cros-Aarteil S."/>
            <person name="Calhoun S."/>
            <person name="Haridas S."/>
            <person name="Kuo A."/>
            <person name="Pangilinan J."/>
            <person name="Riley R."/>
            <person name="Labutti K."/>
            <person name="Andreopoulos B."/>
            <person name="Lipzen A."/>
            <person name="Chen C."/>
            <person name="Yanf M."/>
            <person name="Daum C."/>
            <person name="Ng V."/>
            <person name="Clum A."/>
            <person name="Steindorff A."/>
            <person name="Ohm R."/>
            <person name="Martin F."/>
            <person name="Silar P."/>
            <person name="Natvig D."/>
            <person name="Lalanne C."/>
            <person name="Gautier V."/>
            <person name="Ament-Velasquez S.L."/>
            <person name="Kruys A."/>
            <person name="Hutchinson M.I."/>
            <person name="Powell A.J."/>
            <person name="Barry K."/>
            <person name="Miller A.N."/>
            <person name="Grigoriev I.V."/>
            <person name="Debuchy R."/>
            <person name="Gladieux P."/>
            <person name="Thoren M.H."/>
            <person name="Johannesson H."/>
        </authorList>
    </citation>
    <scope>NUCLEOTIDE SEQUENCE</scope>
    <source>
        <strain evidence="2">CBS 333.67</strain>
    </source>
</reference>
<gene>
    <name evidence="2" type="ORF">B0T15DRAFT_577730</name>
</gene>
<feature type="compositionally biased region" description="Low complexity" evidence="1">
    <location>
        <begin position="1"/>
        <end position="14"/>
    </location>
</feature>
<feature type="compositionally biased region" description="Gly residues" evidence="1">
    <location>
        <begin position="249"/>
        <end position="258"/>
    </location>
</feature>
<dbReference type="AlphaFoldDB" id="A0AAJ0LYR6"/>
<feature type="compositionally biased region" description="Polar residues" evidence="1">
    <location>
        <begin position="164"/>
        <end position="181"/>
    </location>
</feature>
<feature type="compositionally biased region" description="Basic and acidic residues" evidence="1">
    <location>
        <begin position="182"/>
        <end position="200"/>
    </location>
</feature>
<accession>A0AAJ0LYR6</accession>
<dbReference type="GeneID" id="87889900"/>
<name>A0AAJ0LYR6_9PEZI</name>
<keyword evidence="3" id="KW-1185">Reference proteome</keyword>
<evidence type="ECO:0000256" key="1">
    <source>
        <dbReference type="SAM" id="MobiDB-lite"/>
    </source>
</evidence>
<proteinExistence type="predicted"/>
<dbReference type="EMBL" id="JAUDZG010000007">
    <property type="protein sequence ID" value="KAK3302672.1"/>
    <property type="molecule type" value="Genomic_DNA"/>
</dbReference>
<sequence>MSDTSSSGGYQSSDDYPESILDTLEASLTTNRGEESTEQSSLPFHAPRLNQPGAMQQLGHLHVRHVDNAVAGSANNNIQALAPAPIPDQLIDPILHEYQAIADKANAARPPSPWGGRMLASVEYEPRRARRAAYDAAQAELAHVQARPAAFLEAEARSQAAAATNTHSQPSPNQAQAASDNENNRRHEPAAPRGQGERAQRNATLHALGLCVHCRRPNVPGSKKKGCPECRAKRAKLTNAWRDKTSRGQGPGSGGPGSQGPPPPPRDGAVVKFA</sequence>
<reference evidence="2" key="1">
    <citation type="journal article" date="2023" name="Mol. Phylogenet. Evol.">
        <title>Genome-scale phylogeny and comparative genomics of the fungal order Sordariales.</title>
        <authorList>
            <person name="Hensen N."/>
            <person name="Bonometti L."/>
            <person name="Westerberg I."/>
            <person name="Brannstrom I.O."/>
            <person name="Guillou S."/>
            <person name="Cros-Aarteil S."/>
            <person name="Calhoun S."/>
            <person name="Haridas S."/>
            <person name="Kuo A."/>
            <person name="Mondo S."/>
            <person name="Pangilinan J."/>
            <person name="Riley R."/>
            <person name="LaButti K."/>
            <person name="Andreopoulos B."/>
            <person name="Lipzen A."/>
            <person name="Chen C."/>
            <person name="Yan M."/>
            <person name="Daum C."/>
            <person name="Ng V."/>
            <person name="Clum A."/>
            <person name="Steindorff A."/>
            <person name="Ohm R.A."/>
            <person name="Martin F."/>
            <person name="Silar P."/>
            <person name="Natvig D.O."/>
            <person name="Lalanne C."/>
            <person name="Gautier V."/>
            <person name="Ament-Velasquez S.L."/>
            <person name="Kruys A."/>
            <person name="Hutchinson M.I."/>
            <person name="Powell A.J."/>
            <person name="Barry K."/>
            <person name="Miller A.N."/>
            <person name="Grigoriev I.V."/>
            <person name="Debuchy R."/>
            <person name="Gladieux P."/>
            <person name="Hiltunen Thoren M."/>
            <person name="Johannesson H."/>
        </authorList>
    </citation>
    <scope>NUCLEOTIDE SEQUENCE</scope>
    <source>
        <strain evidence="2">CBS 333.67</strain>
    </source>
</reference>
<feature type="region of interest" description="Disordered" evidence="1">
    <location>
        <begin position="1"/>
        <end position="51"/>
    </location>
</feature>
<evidence type="ECO:0000313" key="2">
    <source>
        <dbReference type="EMBL" id="KAK3302672.1"/>
    </source>
</evidence>